<dbReference type="CDD" id="cd01335">
    <property type="entry name" value="Radical_SAM"/>
    <property type="match status" value="1"/>
</dbReference>
<dbReference type="AlphaFoldDB" id="A0A4Y6PVB0"/>
<protein>
    <submittedName>
        <fullName evidence="6">Radical SAM protein</fullName>
    </submittedName>
</protein>
<dbReference type="SFLD" id="SFLDS00029">
    <property type="entry name" value="Radical_SAM"/>
    <property type="match status" value="1"/>
</dbReference>
<keyword evidence="4" id="KW-0411">Iron-sulfur</keyword>
<evidence type="ECO:0000313" key="6">
    <source>
        <dbReference type="EMBL" id="QDG52281.1"/>
    </source>
</evidence>
<keyword evidence="2" id="KW-0479">Metal-binding</keyword>
<dbReference type="InterPro" id="IPR050377">
    <property type="entry name" value="Radical_SAM_PqqE_MftC-like"/>
</dbReference>
<dbReference type="GO" id="GO:0051536">
    <property type="term" value="F:iron-sulfur cluster binding"/>
    <property type="evidence" value="ECO:0007669"/>
    <property type="project" value="UniProtKB-KW"/>
</dbReference>
<dbReference type="Pfam" id="PF04055">
    <property type="entry name" value="Radical_SAM"/>
    <property type="match status" value="1"/>
</dbReference>
<dbReference type="InterPro" id="IPR058240">
    <property type="entry name" value="rSAM_sf"/>
</dbReference>
<evidence type="ECO:0000256" key="4">
    <source>
        <dbReference type="ARBA" id="ARBA00023014"/>
    </source>
</evidence>
<gene>
    <name evidence="6" type="ORF">FIV42_16505</name>
</gene>
<dbReference type="InterPro" id="IPR007197">
    <property type="entry name" value="rSAM"/>
</dbReference>
<evidence type="ECO:0000259" key="5">
    <source>
        <dbReference type="PROSITE" id="PS51918"/>
    </source>
</evidence>
<dbReference type="RefSeq" id="WP_141198753.1">
    <property type="nucleotide sequence ID" value="NZ_CP041186.1"/>
</dbReference>
<dbReference type="SFLD" id="SFLDG01067">
    <property type="entry name" value="SPASM/twitch_domain_containing"/>
    <property type="match status" value="1"/>
</dbReference>
<accession>A0A5B8YAQ8</accession>
<dbReference type="PANTHER" id="PTHR11228">
    <property type="entry name" value="RADICAL SAM DOMAIN PROTEIN"/>
    <property type="match status" value="1"/>
</dbReference>
<keyword evidence="7" id="KW-1185">Reference proteome</keyword>
<keyword evidence="3" id="KW-0408">Iron</keyword>
<name>A0A4Y6PVB0_PERCE</name>
<evidence type="ECO:0000256" key="3">
    <source>
        <dbReference type="ARBA" id="ARBA00023004"/>
    </source>
</evidence>
<dbReference type="Proteomes" id="UP000315995">
    <property type="component" value="Chromosome"/>
</dbReference>
<keyword evidence="1" id="KW-0949">S-adenosyl-L-methionine</keyword>
<dbReference type="GO" id="GO:0003824">
    <property type="term" value="F:catalytic activity"/>
    <property type="evidence" value="ECO:0007669"/>
    <property type="project" value="InterPro"/>
</dbReference>
<dbReference type="OrthoDB" id="5378099at2"/>
<evidence type="ECO:0000256" key="1">
    <source>
        <dbReference type="ARBA" id="ARBA00022691"/>
    </source>
</evidence>
<feature type="domain" description="Radical SAM core" evidence="5">
    <location>
        <begin position="16"/>
        <end position="269"/>
    </location>
</feature>
<accession>A0A4Y6PVB0</accession>
<dbReference type="InterPro" id="IPR013785">
    <property type="entry name" value="Aldolase_TIM"/>
</dbReference>
<proteinExistence type="predicted"/>
<dbReference type="SUPFAM" id="SSF102114">
    <property type="entry name" value="Radical SAM enzymes"/>
    <property type="match status" value="1"/>
</dbReference>
<dbReference type="GO" id="GO:0046872">
    <property type="term" value="F:metal ion binding"/>
    <property type="evidence" value="ECO:0007669"/>
    <property type="project" value="UniProtKB-KW"/>
</dbReference>
<dbReference type="PROSITE" id="PS51918">
    <property type="entry name" value="RADICAL_SAM"/>
    <property type="match status" value="1"/>
</dbReference>
<evidence type="ECO:0000313" key="7">
    <source>
        <dbReference type="Proteomes" id="UP000315995"/>
    </source>
</evidence>
<dbReference type="EMBL" id="CP041186">
    <property type="protein sequence ID" value="QDG52281.1"/>
    <property type="molecule type" value="Genomic_DNA"/>
</dbReference>
<reference evidence="6 7" key="1">
    <citation type="submission" date="2019-06" db="EMBL/GenBank/DDBJ databases">
        <title>Persicimonas caeni gen. nov., sp. nov., a predatory bacterium isolated from solar saltern.</title>
        <authorList>
            <person name="Wang S."/>
        </authorList>
    </citation>
    <scope>NUCLEOTIDE SEQUENCE [LARGE SCALE GENOMIC DNA]</scope>
    <source>
        <strain evidence="6 7">YN101</strain>
    </source>
</reference>
<evidence type="ECO:0000256" key="2">
    <source>
        <dbReference type="ARBA" id="ARBA00022723"/>
    </source>
</evidence>
<sequence length="309" mass="34904">MTSEAAQAEAQVDADWDACSFLTCSVLPVRMACNLHCPFCFSKSSVSALDADRVDWRTMDVDGYYAFAKARGATRLVITGGGEPLLRPDDTVWLVGRGARYFDEIACFTNGTLLTAELAARLRDAGLSYLCWSRHHHDDAKNRALMGDGAPALADFMERAGDLTIRATCVMTQGWVETRDDVFDYIDALRPFGVRQFTFKHTYTAYERSVFRGSGEDLWAGEHQVEFDPFSHGDPLSYEDKGDGEVVHELPWGPKIRRIDDLQVCYYHEPRPTWEKRHKTARSCNLLSDGRVYASLEDRQSLLYRVESS</sequence>
<organism evidence="6 7">
    <name type="scientific">Persicimonas caeni</name>
    <dbReference type="NCBI Taxonomy" id="2292766"/>
    <lineage>
        <taxon>Bacteria</taxon>
        <taxon>Deltaproteobacteria</taxon>
        <taxon>Bradymonadales</taxon>
        <taxon>Bradymonadaceae</taxon>
        <taxon>Persicimonas</taxon>
    </lineage>
</organism>
<dbReference type="Gene3D" id="3.20.20.70">
    <property type="entry name" value="Aldolase class I"/>
    <property type="match status" value="1"/>
</dbReference>
<dbReference type="PANTHER" id="PTHR11228:SF7">
    <property type="entry name" value="PQQA PEPTIDE CYCLASE"/>
    <property type="match status" value="1"/>
</dbReference>